<evidence type="ECO:0000259" key="5">
    <source>
        <dbReference type="PROSITE" id="PS51299"/>
    </source>
</evidence>
<dbReference type="FunCoup" id="A0A067NFM3">
    <property type="interactions" value="158"/>
</dbReference>
<feature type="repeat" description="ANK" evidence="3">
    <location>
        <begin position="519"/>
        <end position="551"/>
    </location>
</feature>
<keyword evidence="2 3" id="KW-0040">ANK repeat</keyword>
<dbReference type="OrthoDB" id="6718656at2759"/>
<name>A0A067NFM3_PLEO1</name>
<dbReference type="Pfam" id="PF12796">
    <property type="entry name" value="Ank_2"/>
    <property type="match status" value="1"/>
</dbReference>
<dbReference type="GO" id="GO:0033309">
    <property type="term" value="C:SBF transcription complex"/>
    <property type="evidence" value="ECO:0007669"/>
    <property type="project" value="TreeGrafter"/>
</dbReference>
<dbReference type="InterPro" id="IPR003163">
    <property type="entry name" value="Tscrpt_reg_HTH_APSES-type"/>
</dbReference>
<dbReference type="EMBL" id="KL198009">
    <property type="protein sequence ID" value="KDQ26659.1"/>
    <property type="molecule type" value="Genomic_DNA"/>
</dbReference>
<dbReference type="FunFam" id="3.10.260.10:FF:000001">
    <property type="entry name" value="APSES transcription factor (MbpA)"/>
    <property type="match status" value="1"/>
</dbReference>
<dbReference type="Pfam" id="PF04383">
    <property type="entry name" value="KilA-N"/>
    <property type="match status" value="1"/>
</dbReference>
<evidence type="ECO:0000256" key="4">
    <source>
        <dbReference type="SAM" id="MobiDB-lite"/>
    </source>
</evidence>
<dbReference type="InterPro" id="IPR018004">
    <property type="entry name" value="KilA/APSES_HTH"/>
</dbReference>
<feature type="compositionally biased region" description="Polar residues" evidence="4">
    <location>
        <begin position="304"/>
        <end position="329"/>
    </location>
</feature>
<protein>
    <recommendedName>
        <fullName evidence="5">HTH APSES-type domain-containing protein</fullName>
    </recommendedName>
</protein>
<feature type="domain" description="HTH APSES-type" evidence="5">
    <location>
        <begin position="15"/>
        <end position="121"/>
    </location>
</feature>
<dbReference type="Gene3D" id="3.10.260.10">
    <property type="entry name" value="Transcription regulator HTH, APSES-type DNA-binding domain"/>
    <property type="match status" value="1"/>
</dbReference>
<evidence type="ECO:0000313" key="6">
    <source>
        <dbReference type="EMBL" id="KDQ26659.1"/>
    </source>
</evidence>
<feature type="compositionally biased region" description="Polar residues" evidence="4">
    <location>
        <begin position="252"/>
        <end position="263"/>
    </location>
</feature>
<dbReference type="Gene3D" id="1.25.40.20">
    <property type="entry name" value="Ankyrin repeat-containing domain"/>
    <property type="match status" value="1"/>
</dbReference>
<sequence length="813" mass="88268">MQSGPRVPNQPPVKIYNAVYSSVQVYECMVRGIAVMRRRNDSYVNATQILKVAGVDKGRRTKILEKEILPGKHEIVQGGYGKYQGTWIPLERGRDIALQYGVAPLLSPLFDFTPSTNSLNSLSSLGVGGGAGSASPRPLSASSSFSSIGAQGGYLNNVPSTLAPPPIMPGSALRLLNQGRAQGLFTPSTSGINAARSFHNFSHPPPSQTPPPPTNSLKRNRSDTDVESMHVKSASQPPTLEPPPEIVMSDASRPSSAPAQANGDTDGPSPTKRARTDATIPTAQQPLPLSWQVPIRDRAVTPVDHSTPQPTSNGNSLPTNGKASVSSPTLEVYDTRFSTKPYIPRNMHPTAPLKDNRRIAVVNSLYQRDDPTEIIRLLEQVTPDTPGLNVDLDVILDEHGHTALHLAASLARLEVVQRLISAGADIHRGNHLGETPLIRACLATHNSDQQTFDRIVAELHASIRTLDTSKKSVVHHIVSVAGVKGRAIAARYYLDQIFYWIANHQGGDFRSLVDLQDEHGDTALNIAARVGSRGLVRTLLDVGANRSLTNKLGLRPGDFGVETEELNAGPRADDILNSLRSGPSAPVQKSRDVIADMTTMIQGLSAEFQGEIKAKQDALDVTTVHLRAATRELSEQRKHMQHWQSRLGELSQVTQRIRNVEKATADEDNFDWTGRTDINGEDARAMAGPSFQWRGPGSTMIGHGSALEVPFNVDPEPPVPTTDSVANLIRLRRMKLWHARVEDMMLARLKGLQGASAEKEFMCKKIVALCTGIPVDKVESMLENLVVALESESSMSDIGRISGFMQKVRDGII</sequence>
<dbReference type="Pfam" id="PF00023">
    <property type="entry name" value="Ank"/>
    <property type="match status" value="1"/>
</dbReference>
<dbReference type="GO" id="GO:0030907">
    <property type="term" value="C:MBF transcription complex"/>
    <property type="evidence" value="ECO:0007669"/>
    <property type="project" value="TreeGrafter"/>
</dbReference>
<gene>
    <name evidence="6" type="ORF">PLEOSDRAFT_1113160</name>
</gene>
<dbReference type="InterPro" id="IPR002110">
    <property type="entry name" value="Ankyrin_rpt"/>
</dbReference>
<dbReference type="SMART" id="SM00248">
    <property type="entry name" value="ANK"/>
    <property type="match status" value="2"/>
</dbReference>
<dbReference type="Proteomes" id="UP000027073">
    <property type="component" value="Unassembled WGS sequence"/>
</dbReference>
<organism evidence="6 7">
    <name type="scientific">Pleurotus ostreatus (strain PC15)</name>
    <name type="common">Oyster mushroom</name>
    <dbReference type="NCBI Taxonomy" id="1137138"/>
    <lineage>
        <taxon>Eukaryota</taxon>
        <taxon>Fungi</taxon>
        <taxon>Dikarya</taxon>
        <taxon>Basidiomycota</taxon>
        <taxon>Agaricomycotina</taxon>
        <taxon>Agaricomycetes</taxon>
        <taxon>Agaricomycetidae</taxon>
        <taxon>Agaricales</taxon>
        <taxon>Pleurotineae</taxon>
        <taxon>Pleurotaceae</taxon>
        <taxon>Pleurotus</taxon>
    </lineage>
</organism>
<dbReference type="PANTHER" id="PTHR43828">
    <property type="entry name" value="ASPARAGINASE"/>
    <property type="match status" value="1"/>
</dbReference>
<dbReference type="InterPro" id="IPR036770">
    <property type="entry name" value="Ankyrin_rpt-contain_sf"/>
</dbReference>
<evidence type="ECO:0000313" key="7">
    <source>
        <dbReference type="Proteomes" id="UP000027073"/>
    </source>
</evidence>
<keyword evidence="1" id="KW-0677">Repeat</keyword>
<dbReference type="InterPro" id="IPR036887">
    <property type="entry name" value="HTH_APSES_sf"/>
</dbReference>
<dbReference type="PROSITE" id="PS50088">
    <property type="entry name" value="ANK_REPEAT"/>
    <property type="match status" value="2"/>
</dbReference>
<accession>A0A067NFM3</accession>
<dbReference type="GO" id="GO:0003677">
    <property type="term" value="F:DNA binding"/>
    <property type="evidence" value="ECO:0007669"/>
    <property type="project" value="InterPro"/>
</dbReference>
<dbReference type="SUPFAM" id="SSF48403">
    <property type="entry name" value="Ankyrin repeat"/>
    <property type="match status" value="1"/>
</dbReference>
<feature type="region of interest" description="Disordered" evidence="4">
    <location>
        <begin position="184"/>
        <end position="329"/>
    </location>
</feature>
<evidence type="ECO:0000256" key="2">
    <source>
        <dbReference type="ARBA" id="ARBA00023043"/>
    </source>
</evidence>
<dbReference type="PANTHER" id="PTHR43828:SF3">
    <property type="entry name" value="CHROMO DOMAIN-CONTAINING PROTEIN"/>
    <property type="match status" value="1"/>
</dbReference>
<feature type="repeat" description="ANK" evidence="3">
    <location>
        <begin position="399"/>
        <end position="431"/>
    </location>
</feature>
<dbReference type="STRING" id="1137138.A0A067NFM3"/>
<reference evidence="7" key="1">
    <citation type="journal article" date="2014" name="Proc. Natl. Acad. Sci. U.S.A.">
        <title>Extensive sampling of basidiomycete genomes demonstrates inadequacy of the white-rot/brown-rot paradigm for wood decay fungi.</title>
        <authorList>
            <person name="Riley R."/>
            <person name="Salamov A.A."/>
            <person name="Brown D.W."/>
            <person name="Nagy L.G."/>
            <person name="Floudas D."/>
            <person name="Held B.W."/>
            <person name="Levasseur A."/>
            <person name="Lombard V."/>
            <person name="Morin E."/>
            <person name="Otillar R."/>
            <person name="Lindquist E.A."/>
            <person name="Sun H."/>
            <person name="LaButti K.M."/>
            <person name="Schmutz J."/>
            <person name="Jabbour D."/>
            <person name="Luo H."/>
            <person name="Baker S.E."/>
            <person name="Pisabarro A.G."/>
            <person name="Walton J.D."/>
            <person name="Blanchette R.A."/>
            <person name="Henrissat B."/>
            <person name="Martin F."/>
            <person name="Cullen D."/>
            <person name="Hibbett D.S."/>
            <person name="Grigoriev I.V."/>
        </authorList>
    </citation>
    <scope>NUCLEOTIDE SEQUENCE [LARGE SCALE GENOMIC DNA]</scope>
    <source>
        <strain evidence="7">PC15</strain>
    </source>
</reference>
<dbReference type="PROSITE" id="PS51299">
    <property type="entry name" value="HTH_APSES"/>
    <property type="match status" value="1"/>
</dbReference>
<dbReference type="SUPFAM" id="SSF54616">
    <property type="entry name" value="DNA-binding domain of Mlu1-box binding protein MBP1"/>
    <property type="match status" value="1"/>
</dbReference>
<dbReference type="VEuPathDB" id="FungiDB:PLEOSDRAFT_1113160"/>
<dbReference type="InParanoid" id="A0A067NFM3"/>
<proteinExistence type="predicted"/>
<evidence type="ECO:0000256" key="1">
    <source>
        <dbReference type="ARBA" id="ARBA00022737"/>
    </source>
</evidence>
<dbReference type="PROSITE" id="PS50297">
    <property type="entry name" value="ANK_REP_REGION"/>
    <property type="match status" value="2"/>
</dbReference>
<feature type="compositionally biased region" description="Basic and acidic residues" evidence="4">
    <location>
        <begin position="220"/>
        <end position="230"/>
    </location>
</feature>
<dbReference type="GO" id="GO:0001228">
    <property type="term" value="F:DNA-binding transcription activator activity, RNA polymerase II-specific"/>
    <property type="evidence" value="ECO:0007669"/>
    <property type="project" value="UniProtKB-ARBA"/>
</dbReference>
<dbReference type="HOGENOM" id="CLU_009666_1_1_1"/>
<dbReference type="AlphaFoldDB" id="A0A067NFM3"/>
<feature type="compositionally biased region" description="Pro residues" evidence="4">
    <location>
        <begin position="203"/>
        <end position="214"/>
    </location>
</feature>
<dbReference type="InterPro" id="IPR051642">
    <property type="entry name" value="SWI6-like"/>
</dbReference>
<dbReference type="SMART" id="SM01252">
    <property type="entry name" value="KilA-N"/>
    <property type="match status" value="1"/>
</dbReference>
<evidence type="ECO:0000256" key="3">
    <source>
        <dbReference type="PROSITE-ProRule" id="PRU00023"/>
    </source>
</evidence>